<gene>
    <name evidence="2" type="ORF">BTMF_LOCUS4549</name>
</gene>
<sequence>MYYRPQLVLVVRHCPQPHCTMLLSANGTILCYCLLFYCPQSYSICCVTVRNHTVLYYRPQIRKWRYSISVSAIGIVLCNRFQLVPYLSIIYFIYIFTIWTN</sequence>
<name>A0A3P7WI81_9BILA</name>
<accession>A0A3P7WI81</accession>
<keyword evidence="1" id="KW-0472">Membrane</keyword>
<feature type="transmembrane region" description="Helical" evidence="1">
    <location>
        <begin position="66"/>
        <end position="99"/>
    </location>
</feature>
<reference evidence="2 3" key="1">
    <citation type="submission" date="2018-11" db="EMBL/GenBank/DDBJ databases">
        <authorList>
            <consortium name="Pathogen Informatics"/>
        </authorList>
    </citation>
    <scope>NUCLEOTIDE SEQUENCE [LARGE SCALE GENOMIC DNA]</scope>
</reference>
<organism evidence="2 3">
    <name type="scientific">Brugia timori</name>
    <dbReference type="NCBI Taxonomy" id="42155"/>
    <lineage>
        <taxon>Eukaryota</taxon>
        <taxon>Metazoa</taxon>
        <taxon>Ecdysozoa</taxon>
        <taxon>Nematoda</taxon>
        <taxon>Chromadorea</taxon>
        <taxon>Rhabditida</taxon>
        <taxon>Spirurina</taxon>
        <taxon>Spiruromorpha</taxon>
        <taxon>Filarioidea</taxon>
        <taxon>Onchocercidae</taxon>
        <taxon>Brugia</taxon>
    </lineage>
</organism>
<keyword evidence="3" id="KW-1185">Reference proteome</keyword>
<evidence type="ECO:0000313" key="2">
    <source>
        <dbReference type="EMBL" id="VDO16972.1"/>
    </source>
</evidence>
<evidence type="ECO:0000256" key="1">
    <source>
        <dbReference type="SAM" id="Phobius"/>
    </source>
</evidence>
<proteinExistence type="predicted"/>
<dbReference type="AlphaFoldDB" id="A0A3P7WI81"/>
<dbReference type="Proteomes" id="UP000280834">
    <property type="component" value="Unassembled WGS sequence"/>
</dbReference>
<keyword evidence="1" id="KW-0812">Transmembrane</keyword>
<keyword evidence="1" id="KW-1133">Transmembrane helix</keyword>
<protein>
    <submittedName>
        <fullName evidence="2">Uncharacterized protein</fullName>
    </submittedName>
</protein>
<evidence type="ECO:0000313" key="3">
    <source>
        <dbReference type="Proteomes" id="UP000280834"/>
    </source>
</evidence>
<dbReference type="EMBL" id="UZAG01004538">
    <property type="protein sequence ID" value="VDO16972.1"/>
    <property type="molecule type" value="Genomic_DNA"/>
</dbReference>